<dbReference type="PANTHER" id="PTHR42872">
    <property type="entry name" value="PROTEIN-GLUTAMATE METHYLESTERASE/PROTEIN-GLUTAMINE GLUTAMINASE"/>
    <property type="match status" value="1"/>
</dbReference>
<dbReference type="Gene3D" id="3.40.50.180">
    <property type="entry name" value="Methylesterase CheB, C-terminal domain"/>
    <property type="match status" value="1"/>
</dbReference>
<dbReference type="AlphaFoldDB" id="A0A1Y2K632"/>
<dbReference type="Proteomes" id="UP000194003">
    <property type="component" value="Unassembled WGS sequence"/>
</dbReference>
<dbReference type="Pfam" id="PF01339">
    <property type="entry name" value="CheB_methylest"/>
    <property type="match status" value="1"/>
</dbReference>
<keyword evidence="3" id="KW-0378">Hydrolase</keyword>
<accession>A0A1Y2K632</accession>
<comment type="caution">
    <text evidence="10">The sequence shown here is derived from an EMBL/GenBank/DDBJ whole genome shotgun (WGS) entry which is preliminary data.</text>
</comment>
<dbReference type="GO" id="GO:0006935">
    <property type="term" value="P:chemotaxis"/>
    <property type="evidence" value="ECO:0007669"/>
    <property type="project" value="UniProtKB-KW"/>
</dbReference>
<feature type="modified residue" description="4-aspartylphosphate" evidence="6">
    <location>
        <position position="428"/>
    </location>
</feature>
<evidence type="ECO:0000313" key="10">
    <source>
        <dbReference type="EMBL" id="OSM05144.1"/>
    </source>
</evidence>
<organism evidence="10 11">
    <name type="scientific">Magnetofaba australis IT-1</name>
    <dbReference type="NCBI Taxonomy" id="1434232"/>
    <lineage>
        <taxon>Bacteria</taxon>
        <taxon>Pseudomonadati</taxon>
        <taxon>Pseudomonadota</taxon>
        <taxon>Magnetococcia</taxon>
        <taxon>Magnetococcales</taxon>
        <taxon>Magnetococcaceae</taxon>
        <taxon>Magnetofaba</taxon>
    </lineage>
</organism>
<dbReference type="InterPro" id="IPR001789">
    <property type="entry name" value="Sig_transdc_resp-reg_receiver"/>
</dbReference>
<keyword evidence="1" id="KW-0963">Cytoplasm</keyword>
<protein>
    <recommendedName>
        <fullName evidence="4">protein-glutamate methylesterase</fullName>
        <ecNumber evidence="4">3.1.1.61</ecNumber>
    </recommendedName>
</protein>
<feature type="coiled-coil region" evidence="7">
    <location>
        <begin position="544"/>
        <end position="571"/>
    </location>
</feature>
<dbReference type="InterPro" id="IPR035909">
    <property type="entry name" value="CheB_C"/>
</dbReference>
<evidence type="ECO:0000259" key="8">
    <source>
        <dbReference type="PROSITE" id="PS50110"/>
    </source>
</evidence>
<evidence type="ECO:0000256" key="1">
    <source>
        <dbReference type="ARBA" id="ARBA00022490"/>
    </source>
</evidence>
<proteinExistence type="predicted"/>
<dbReference type="GO" id="GO:0005737">
    <property type="term" value="C:cytoplasm"/>
    <property type="evidence" value="ECO:0007669"/>
    <property type="project" value="InterPro"/>
</dbReference>
<evidence type="ECO:0000313" key="11">
    <source>
        <dbReference type="Proteomes" id="UP000194003"/>
    </source>
</evidence>
<dbReference type="STRING" id="1434232.MAIT1_03296"/>
<dbReference type="EC" id="3.1.1.61" evidence="4"/>
<dbReference type="GO" id="GO:0008984">
    <property type="term" value="F:protein-glutamate methylesterase activity"/>
    <property type="evidence" value="ECO:0007669"/>
    <property type="project" value="UniProtKB-EC"/>
</dbReference>
<feature type="domain" description="Response regulatory" evidence="8">
    <location>
        <begin position="16"/>
        <end position="134"/>
    </location>
</feature>
<comment type="catalytic activity">
    <reaction evidence="5">
        <text>[protein]-L-glutamate 5-O-methyl ester + H2O = L-glutamyl-[protein] + methanol + H(+)</text>
        <dbReference type="Rhea" id="RHEA:23236"/>
        <dbReference type="Rhea" id="RHEA-COMP:10208"/>
        <dbReference type="Rhea" id="RHEA-COMP:10311"/>
        <dbReference type="ChEBI" id="CHEBI:15377"/>
        <dbReference type="ChEBI" id="CHEBI:15378"/>
        <dbReference type="ChEBI" id="CHEBI:17790"/>
        <dbReference type="ChEBI" id="CHEBI:29973"/>
        <dbReference type="ChEBI" id="CHEBI:82795"/>
        <dbReference type="EC" id="3.1.1.61"/>
    </reaction>
</comment>
<dbReference type="Gene3D" id="3.40.50.2300">
    <property type="match status" value="2"/>
</dbReference>
<dbReference type="SMART" id="SM00448">
    <property type="entry name" value="REC"/>
    <property type="match status" value="1"/>
</dbReference>
<evidence type="ECO:0000256" key="2">
    <source>
        <dbReference type="ARBA" id="ARBA00022500"/>
    </source>
</evidence>
<dbReference type="SUPFAM" id="SSF52172">
    <property type="entry name" value="CheY-like"/>
    <property type="match status" value="2"/>
</dbReference>
<gene>
    <name evidence="10" type="primary">cheB2</name>
    <name evidence="10" type="ORF">MAIT1_03296</name>
</gene>
<evidence type="ECO:0000256" key="3">
    <source>
        <dbReference type="ARBA" id="ARBA00022801"/>
    </source>
</evidence>
<dbReference type="Pfam" id="PF00072">
    <property type="entry name" value="Response_reg"/>
    <property type="match status" value="1"/>
</dbReference>
<sequence length="583" mass="63131">MTAHSAVWNEGLETLRVFVVESSAVGLTIFRRHLAHAEDIRLCAMPQGQSDPIEAIRAVTPHVVCLNLHAPAMESLTFMAALRSECECPVLAVRFVETAPEDANLLPLFEAGVTDVFSSPLNWRAQEDDPLSRAFAEHLRQLGRLPAQRQQSLTTTMDVDLTHMPTEALAVNLVAIGVGAGGMPELQRLVAQLPVDFPAPIVCCCHLDAQFQDALVDWLTQHTQLAVHRTGLVEAPLPGSIYLPPPDHHLVLDNQGRLVAIDAPPLHGRRPAMDITMESAAQRHGAAAIGVLLCGQGVDGARGMQAIASAGGVTIIPNGATSPCFEAPRRAWEANAVSHILELSQIAQALCVLTGHAEKSAQNAHDTASTAPTPSRDQAILVVEDSATQAFKMKRFLQDQGYPVQVARDGQEGWEMLCKQPPDLVISDVSMPRMSGFELCRKIKGDAAHREIPVILVTALSSPEEVIEGLASGADAYVTKPWEERALLEQIDSVVHAPPSSCELALTIGGKPYRINASRARILNQLFVVYDKATAHHSTLIDEQLTLKTENVQLSERIAQLETELSSLRAQLETRPDPSRGET</sequence>
<dbReference type="InterPro" id="IPR011006">
    <property type="entry name" value="CheY-like_superfamily"/>
</dbReference>
<feature type="domain" description="CheB-type methylesterase" evidence="9">
    <location>
        <begin position="165"/>
        <end position="350"/>
    </location>
</feature>
<evidence type="ECO:0000256" key="4">
    <source>
        <dbReference type="ARBA" id="ARBA00039140"/>
    </source>
</evidence>
<keyword evidence="2" id="KW-0145">Chemotaxis</keyword>
<keyword evidence="6" id="KW-0597">Phosphoprotein</keyword>
<evidence type="ECO:0000259" key="9">
    <source>
        <dbReference type="PROSITE" id="PS50122"/>
    </source>
</evidence>
<evidence type="ECO:0000256" key="7">
    <source>
        <dbReference type="SAM" id="Coils"/>
    </source>
</evidence>
<dbReference type="OrthoDB" id="9791760at2"/>
<dbReference type="SUPFAM" id="SSF52738">
    <property type="entry name" value="Methylesterase CheB, C-terminal domain"/>
    <property type="match status" value="1"/>
</dbReference>
<dbReference type="CDD" id="cd16433">
    <property type="entry name" value="CheB"/>
    <property type="match status" value="1"/>
</dbReference>
<dbReference type="PANTHER" id="PTHR42872:SF6">
    <property type="entry name" value="PROTEIN-GLUTAMATE METHYLESTERASE_PROTEIN-GLUTAMINE GLUTAMINASE"/>
    <property type="match status" value="1"/>
</dbReference>
<name>A0A1Y2K632_9PROT</name>
<evidence type="ECO:0000256" key="6">
    <source>
        <dbReference type="PROSITE-ProRule" id="PRU00169"/>
    </source>
</evidence>
<keyword evidence="11" id="KW-1185">Reference proteome</keyword>
<dbReference type="PROSITE" id="PS50110">
    <property type="entry name" value="RESPONSE_REGULATORY"/>
    <property type="match status" value="2"/>
</dbReference>
<reference evidence="10 11" key="1">
    <citation type="journal article" date="2016" name="BMC Genomics">
        <title>Combined genomic and structural analyses of a cultured magnetotactic bacterium reveals its niche adaptation to a dynamic environment.</title>
        <authorList>
            <person name="Araujo A.C."/>
            <person name="Morillo V."/>
            <person name="Cypriano J."/>
            <person name="Teixeira L.C."/>
            <person name="Leao P."/>
            <person name="Lyra S."/>
            <person name="Almeida L.G."/>
            <person name="Bazylinski D.A."/>
            <person name="Vasconcellos A.T."/>
            <person name="Abreu F."/>
            <person name="Lins U."/>
        </authorList>
    </citation>
    <scope>NUCLEOTIDE SEQUENCE [LARGE SCALE GENOMIC DNA]</scope>
    <source>
        <strain evidence="10 11">IT-1</strain>
    </source>
</reference>
<dbReference type="RefSeq" id="WP_085441780.1">
    <property type="nucleotide sequence ID" value="NZ_LVJN01000018.1"/>
</dbReference>
<evidence type="ECO:0000256" key="5">
    <source>
        <dbReference type="ARBA" id="ARBA00048267"/>
    </source>
</evidence>
<dbReference type="EMBL" id="LVJN01000018">
    <property type="protein sequence ID" value="OSM05144.1"/>
    <property type="molecule type" value="Genomic_DNA"/>
</dbReference>
<keyword evidence="7" id="KW-0175">Coiled coil</keyword>
<dbReference type="InterPro" id="IPR000673">
    <property type="entry name" value="Sig_transdc_resp-reg_Me-estase"/>
</dbReference>
<comment type="caution">
    <text evidence="6">Lacks conserved residue(s) required for the propagation of feature annotation.</text>
</comment>
<dbReference type="PROSITE" id="PS50122">
    <property type="entry name" value="CHEB"/>
    <property type="match status" value="1"/>
</dbReference>
<feature type="domain" description="Response regulatory" evidence="8">
    <location>
        <begin position="379"/>
        <end position="495"/>
    </location>
</feature>
<dbReference type="GO" id="GO:0000156">
    <property type="term" value="F:phosphorelay response regulator activity"/>
    <property type="evidence" value="ECO:0007669"/>
    <property type="project" value="InterPro"/>
</dbReference>